<name>A0A2U8E4J7_9BACT</name>
<keyword evidence="3" id="KW-1185">Reference proteome</keyword>
<evidence type="ECO:0000256" key="1">
    <source>
        <dbReference type="SAM" id="Phobius"/>
    </source>
</evidence>
<accession>A0A2U8E4J7</accession>
<organism evidence="2 3">
    <name type="scientific">Ereboglobus luteus</name>
    <dbReference type="NCBI Taxonomy" id="1796921"/>
    <lineage>
        <taxon>Bacteria</taxon>
        <taxon>Pseudomonadati</taxon>
        <taxon>Verrucomicrobiota</taxon>
        <taxon>Opitutia</taxon>
        <taxon>Opitutales</taxon>
        <taxon>Opitutaceae</taxon>
        <taxon>Ereboglobus</taxon>
    </lineage>
</organism>
<gene>
    <name evidence="2" type="ORF">CKA38_11185</name>
</gene>
<reference evidence="2 3" key="1">
    <citation type="journal article" date="2018" name="Syst. Appl. Microbiol.">
        <title>Ereboglobus luteus gen. nov. sp. nov. from cockroach guts, and new insights into the oxygen relationship of the genera Opitutus and Didymococcus (Verrucomicrobia: Opitutaceae).</title>
        <authorList>
            <person name="Tegtmeier D."/>
            <person name="Belitz A."/>
            <person name="Radek R."/>
            <person name="Heimerl T."/>
            <person name="Brune A."/>
        </authorList>
    </citation>
    <scope>NUCLEOTIDE SEQUENCE [LARGE SCALE GENOMIC DNA]</scope>
    <source>
        <strain evidence="2 3">Ho45</strain>
    </source>
</reference>
<keyword evidence="1" id="KW-0472">Membrane</keyword>
<keyword evidence="1" id="KW-1133">Transmembrane helix</keyword>
<proteinExistence type="predicted"/>
<feature type="transmembrane region" description="Helical" evidence="1">
    <location>
        <begin position="68"/>
        <end position="89"/>
    </location>
</feature>
<keyword evidence="1" id="KW-0812">Transmembrane</keyword>
<feature type="transmembrane region" description="Helical" evidence="1">
    <location>
        <begin position="6"/>
        <end position="25"/>
    </location>
</feature>
<dbReference type="KEGG" id="elut:CKA38_11185"/>
<dbReference type="Proteomes" id="UP000244896">
    <property type="component" value="Chromosome"/>
</dbReference>
<protein>
    <submittedName>
        <fullName evidence="2">Uncharacterized protein</fullName>
    </submittedName>
</protein>
<dbReference type="AlphaFoldDB" id="A0A2U8E4J7"/>
<sequence>MVIVIIMACFTFVLTVITILLKRYIYINIKTTRGITGTSMGGTWHYLLENKNLKLNAKDDLIVYAYKYALPLTVLCIMSTFLVFVIQLVRVL</sequence>
<evidence type="ECO:0000313" key="2">
    <source>
        <dbReference type="EMBL" id="AWI09740.1"/>
    </source>
</evidence>
<dbReference type="EMBL" id="CP023004">
    <property type="protein sequence ID" value="AWI09740.1"/>
    <property type="molecule type" value="Genomic_DNA"/>
</dbReference>
<evidence type="ECO:0000313" key="3">
    <source>
        <dbReference type="Proteomes" id="UP000244896"/>
    </source>
</evidence>